<comment type="caution">
    <text evidence="2">The sequence shown here is derived from an EMBL/GenBank/DDBJ whole genome shotgun (WGS) entry which is preliminary data.</text>
</comment>
<dbReference type="PANTHER" id="PTHR31577:SF2">
    <property type="entry name" value="DEVELOPMENTAL PLURIPOTENCY-ASSOCIATED PROTEIN 3"/>
    <property type="match status" value="1"/>
</dbReference>
<keyword evidence="3" id="KW-1185">Reference proteome</keyword>
<dbReference type="EMBL" id="CALSGD010001562">
    <property type="protein sequence ID" value="CAH7187942.1"/>
    <property type="molecule type" value="Genomic_DNA"/>
</dbReference>
<reference evidence="2" key="1">
    <citation type="submission" date="2022-06" db="EMBL/GenBank/DDBJ databases">
        <authorList>
            <person name="Andreotti S."/>
            <person name="Wyler E."/>
        </authorList>
    </citation>
    <scope>NUCLEOTIDE SEQUENCE</scope>
</reference>
<feature type="compositionally biased region" description="Acidic residues" evidence="1">
    <location>
        <begin position="18"/>
        <end position="32"/>
    </location>
</feature>
<protein>
    <submittedName>
        <fullName evidence="2">Dppa3 protein</fullName>
    </submittedName>
</protein>
<evidence type="ECO:0000256" key="1">
    <source>
        <dbReference type="SAM" id="MobiDB-lite"/>
    </source>
</evidence>
<gene>
    <name evidence="2" type="primary">Dppa3</name>
    <name evidence="2" type="ORF">PHOROB_LOCUS14939</name>
</gene>
<name>A0AAV0A4Q5_PHORO</name>
<evidence type="ECO:0000313" key="2">
    <source>
        <dbReference type="EMBL" id="CAH7187942.1"/>
    </source>
</evidence>
<dbReference type="PANTHER" id="PTHR31577">
    <property type="entry name" value="DEVELOPMENTAL PLURIPOTENCY-ASSOCIATED PROTEIN 3-RELATED"/>
    <property type="match status" value="1"/>
</dbReference>
<accession>A0AAV0A4Q5</accession>
<dbReference type="GO" id="GO:0044726">
    <property type="term" value="P:epigenetic programing of female pronucleus"/>
    <property type="evidence" value="ECO:0007669"/>
    <property type="project" value="TreeGrafter"/>
</dbReference>
<dbReference type="Proteomes" id="UP001152836">
    <property type="component" value="Unassembled WGS sequence"/>
</dbReference>
<dbReference type="InterPro" id="IPR029096">
    <property type="entry name" value="Dppa3"/>
</dbReference>
<dbReference type="GO" id="GO:0005634">
    <property type="term" value="C:nucleus"/>
    <property type="evidence" value="ECO:0007669"/>
    <property type="project" value="TreeGrafter"/>
</dbReference>
<feature type="region of interest" description="Disordered" evidence="1">
    <location>
        <begin position="1"/>
        <end position="37"/>
    </location>
</feature>
<dbReference type="Pfam" id="PF15549">
    <property type="entry name" value="PGC7_Stella"/>
    <property type="match status" value="1"/>
</dbReference>
<dbReference type="AlphaFoldDB" id="A0AAV0A4Q5"/>
<proteinExistence type="predicted"/>
<sequence length="161" mass="18798">MEEPSEVLDSVVNPDPQTTDEQDEQDHSDDSEVSQPEEILARDLKELTISPRAKKLPHRPVRRRHGRRRIISTKIKPKLVENKSEAILRKVQSAFPRRQVRTLLSVQNDPVARMKRFMRIEKKLRSRNGDAYEEGEPFRCFCTFCLYQGWDPSENAKIGQD</sequence>
<organism evidence="2 3">
    <name type="scientific">Phodopus roborovskii</name>
    <name type="common">Roborovski's desert hamster</name>
    <name type="synonym">Cricetulus roborovskii</name>
    <dbReference type="NCBI Taxonomy" id="109678"/>
    <lineage>
        <taxon>Eukaryota</taxon>
        <taxon>Metazoa</taxon>
        <taxon>Chordata</taxon>
        <taxon>Craniata</taxon>
        <taxon>Vertebrata</taxon>
        <taxon>Euteleostomi</taxon>
        <taxon>Mammalia</taxon>
        <taxon>Eutheria</taxon>
        <taxon>Euarchontoglires</taxon>
        <taxon>Glires</taxon>
        <taxon>Rodentia</taxon>
        <taxon>Myomorpha</taxon>
        <taxon>Muroidea</taxon>
        <taxon>Cricetidae</taxon>
        <taxon>Cricetinae</taxon>
        <taxon>Phodopus</taxon>
    </lineage>
</organism>
<evidence type="ECO:0000313" key="3">
    <source>
        <dbReference type="Proteomes" id="UP001152836"/>
    </source>
</evidence>